<feature type="region of interest" description="Disordered" evidence="1">
    <location>
        <begin position="100"/>
        <end position="128"/>
    </location>
</feature>
<protein>
    <submittedName>
        <fullName evidence="2">Uncharacterized protein</fullName>
    </submittedName>
</protein>
<name>A0ABR2QU73_9ROSI</name>
<dbReference type="EMBL" id="JBBPBN010000031">
    <property type="protein sequence ID" value="KAK9004276.1"/>
    <property type="molecule type" value="Genomic_DNA"/>
</dbReference>
<proteinExistence type="predicted"/>
<reference evidence="2 3" key="1">
    <citation type="journal article" date="2024" name="G3 (Bethesda)">
        <title>Genome assembly of Hibiscus sabdariffa L. provides insights into metabolisms of medicinal natural products.</title>
        <authorList>
            <person name="Kim T."/>
        </authorList>
    </citation>
    <scope>NUCLEOTIDE SEQUENCE [LARGE SCALE GENOMIC DNA]</scope>
    <source>
        <strain evidence="2">TK-2024</strain>
        <tissue evidence="2">Old leaves</tissue>
    </source>
</reference>
<comment type="caution">
    <text evidence="2">The sequence shown here is derived from an EMBL/GenBank/DDBJ whole genome shotgun (WGS) entry which is preliminary data.</text>
</comment>
<feature type="compositionally biased region" description="Basic and acidic residues" evidence="1">
    <location>
        <begin position="100"/>
        <end position="112"/>
    </location>
</feature>
<gene>
    <name evidence="2" type="ORF">V6N11_002081</name>
</gene>
<organism evidence="2 3">
    <name type="scientific">Hibiscus sabdariffa</name>
    <name type="common">roselle</name>
    <dbReference type="NCBI Taxonomy" id="183260"/>
    <lineage>
        <taxon>Eukaryota</taxon>
        <taxon>Viridiplantae</taxon>
        <taxon>Streptophyta</taxon>
        <taxon>Embryophyta</taxon>
        <taxon>Tracheophyta</taxon>
        <taxon>Spermatophyta</taxon>
        <taxon>Magnoliopsida</taxon>
        <taxon>eudicotyledons</taxon>
        <taxon>Gunneridae</taxon>
        <taxon>Pentapetalae</taxon>
        <taxon>rosids</taxon>
        <taxon>malvids</taxon>
        <taxon>Malvales</taxon>
        <taxon>Malvaceae</taxon>
        <taxon>Malvoideae</taxon>
        <taxon>Hibiscus</taxon>
    </lineage>
</organism>
<feature type="region of interest" description="Disordered" evidence="1">
    <location>
        <begin position="1"/>
        <end position="58"/>
    </location>
</feature>
<feature type="compositionally biased region" description="Polar residues" evidence="1">
    <location>
        <begin position="25"/>
        <end position="34"/>
    </location>
</feature>
<evidence type="ECO:0000313" key="3">
    <source>
        <dbReference type="Proteomes" id="UP001396334"/>
    </source>
</evidence>
<evidence type="ECO:0000256" key="1">
    <source>
        <dbReference type="SAM" id="MobiDB-lite"/>
    </source>
</evidence>
<accession>A0ABR2QU73</accession>
<evidence type="ECO:0000313" key="2">
    <source>
        <dbReference type="EMBL" id="KAK9004276.1"/>
    </source>
</evidence>
<feature type="compositionally biased region" description="Low complexity" evidence="1">
    <location>
        <begin position="12"/>
        <end position="23"/>
    </location>
</feature>
<sequence length="217" mass="24616">MSENPLPESKSESFSSSNINRSKSPTEVTGQHSQSGEDELNAAIIGNNRNFGKGGFDMGKGRSLGECELMGEKLEKMATRNEIEPEKDKWEVGVDKVEREEPNEIEKNREVPEILSPNLPKNLGSSPILPLSENQNSIFKKAVENPQLEDEHFLEGEHGVEKGEDEISSTYSEENFSNAERVFFPELESKRERRKRYGSMIQIQDKAISEKEKKEER</sequence>
<keyword evidence="3" id="KW-1185">Reference proteome</keyword>
<feature type="region of interest" description="Disordered" evidence="1">
    <location>
        <begin position="191"/>
        <end position="217"/>
    </location>
</feature>
<dbReference type="Proteomes" id="UP001396334">
    <property type="component" value="Unassembled WGS sequence"/>
</dbReference>
<feature type="compositionally biased region" description="Basic and acidic residues" evidence="1">
    <location>
        <begin position="207"/>
        <end position="217"/>
    </location>
</feature>